<feature type="domain" description="N-acyl amino acid synthase FeeM catalytic core" evidence="1">
    <location>
        <begin position="20"/>
        <end position="178"/>
    </location>
</feature>
<dbReference type="Pfam" id="PF21926">
    <property type="entry name" value="FeeM"/>
    <property type="match status" value="1"/>
</dbReference>
<dbReference type="AlphaFoldDB" id="A0A1X4NH53"/>
<comment type="caution">
    <text evidence="2">The sequence shown here is derived from an EMBL/GenBank/DDBJ whole genome shotgun (WGS) entry which is preliminary data.</text>
</comment>
<evidence type="ECO:0000313" key="3">
    <source>
        <dbReference type="Proteomes" id="UP000193926"/>
    </source>
</evidence>
<dbReference type="InterPro" id="IPR054597">
    <property type="entry name" value="FeeM_cat"/>
</dbReference>
<dbReference type="Proteomes" id="UP000193926">
    <property type="component" value="Unassembled WGS sequence"/>
</dbReference>
<protein>
    <recommendedName>
        <fullName evidence="1">N-acyl amino acid synthase FeeM catalytic core domain-containing protein</fullName>
    </recommendedName>
</protein>
<evidence type="ECO:0000313" key="2">
    <source>
        <dbReference type="EMBL" id="OSQ46601.1"/>
    </source>
</evidence>
<evidence type="ECO:0000259" key="1">
    <source>
        <dbReference type="Pfam" id="PF21926"/>
    </source>
</evidence>
<name>A0A1X4NH53_9RHOB</name>
<dbReference type="InterPro" id="IPR016181">
    <property type="entry name" value="Acyl_CoA_acyltransferase"/>
</dbReference>
<gene>
    <name evidence="2" type="ORF">MGEO_17295</name>
</gene>
<reference evidence="2 3" key="1">
    <citation type="submission" date="2014-03" db="EMBL/GenBank/DDBJ databases">
        <title>The draft genome sequence of Marivita geojedonensis KCTC 23882.</title>
        <authorList>
            <person name="Lai Q."/>
            <person name="Shao Z."/>
        </authorList>
    </citation>
    <scope>NUCLEOTIDE SEQUENCE [LARGE SCALE GENOMIC DNA]</scope>
    <source>
        <strain evidence="2 3">DPG-138</strain>
    </source>
</reference>
<dbReference type="RefSeq" id="WP_085640723.1">
    <property type="nucleotide sequence ID" value="NZ_PVTN01000022.1"/>
</dbReference>
<dbReference type="SUPFAM" id="SSF55729">
    <property type="entry name" value="Acyl-CoA N-acyltransferases (Nat)"/>
    <property type="match status" value="1"/>
</dbReference>
<sequence>MLAKTVEVTRVENEADLIAVGSFRYNCYLSEGLISERPDKLFLDEYDYAGSAHIYMLRSGGRIVGTIRLHVLTADDHRSATMAAFSDILLPKVKSGLTLIDGARFAVAPDLGSLRLSIARHTLRRYALYADEIGADYGVASVQPDRVQFYSRLYGFSQISEPRSYAGLNEKLVLLGVNLKANNGSESQTSVA</sequence>
<organism evidence="2 3">
    <name type="scientific">Marivita geojedonensis</name>
    <dbReference type="NCBI Taxonomy" id="1123756"/>
    <lineage>
        <taxon>Bacteria</taxon>
        <taxon>Pseudomonadati</taxon>
        <taxon>Pseudomonadota</taxon>
        <taxon>Alphaproteobacteria</taxon>
        <taxon>Rhodobacterales</taxon>
        <taxon>Roseobacteraceae</taxon>
        <taxon>Marivita</taxon>
    </lineage>
</organism>
<dbReference type="EMBL" id="JFKC01000023">
    <property type="protein sequence ID" value="OSQ46601.1"/>
    <property type="molecule type" value="Genomic_DNA"/>
</dbReference>
<dbReference type="Gene3D" id="3.40.630.30">
    <property type="match status" value="1"/>
</dbReference>
<proteinExistence type="predicted"/>
<keyword evidence="3" id="KW-1185">Reference proteome</keyword>
<accession>A0A1X4NH53</accession>